<evidence type="ECO:0000313" key="1">
    <source>
        <dbReference type="EMBL" id="KAE9400161.1"/>
    </source>
</evidence>
<evidence type="ECO:0008006" key="3">
    <source>
        <dbReference type="Google" id="ProtNLM"/>
    </source>
</evidence>
<organism evidence="1 2">
    <name type="scientific">Gymnopus androsaceus JB14</name>
    <dbReference type="NCBI Taxonomy" id="1447944"/>
    <lineage>
        <taxon>Eukaryota</taxon>
        <taxon>Fungi</taxon>
        <taxon>Dikarya</taxon>
        <taxon>Basidiomycota</taxon>
        <taxon>Agaricomycotina</taxon>
        <taxon>Agaricomycetes</taxon>
        <taxon>Agaricomycetidae</taxon>
        <taxon>Agaricales</taxon>
        <taxon>Marasmiineae</taxon>
        <taxon>Omphalotaceae</taxon>
        <taxon>Gymnopus</taxon>
    </lineage>
</organism>
<name>A0A6A4HR18_9AGAR</name>
<evidence type="ECO:0000313" key="2">
    <source>
        <dbReference type="Proteomes" id="UP000799118"/>
    </source>
</evidence>
<accession>A0A6A4HR18</accession>
<dbReference type="AlphaFoldDB" id="A0A6A4HR18"/>
<gene>
    <name evidence="1" type="ORF">BT96DRAFT_659538</name>
</gene>
<reference evidence="1" key="1">
    <citation type="journal article" date="2019" name="Environ. Microbiol.">
        <title>Fungal ecological strategies reflected in gene transcription - a case study of two litter decomposers.</title>
        <authorList>
            <person name="Barbi F."/>
            <person name="Kohler A."/>
            <person name="Barry K."/>
            <person name="Baskaran P."/>
            <person name="Daum C."/>
            <person name="Fauchery L."/>
            <person name="Ihrmark K."/>
            <person name="Kuo A."/>
            <person name="LaButti K."/>
            <person name="Lipzen A."/>
            <person name="Morin E."/>
            <person name="Grigoriev I.V."/>
            <person name="Henrissat B."/>
            <person name="Lindahl B."/>
            <person name="Martin F."/>
        </authorList>
    </citation>
    <scope>NUCLEOTIDE SEQUENCE</scope>
    <source>
        <strain evidence="1">JB14</strain>
    </source>
</reference>
<dbReference type="EMBL" id="ML769460">
    <property type="protein sequence ID" value="KAE9400161.1"/>
    <property type="molecule type" value="Genomic_DNA"/>
</dbReference>
<dbReference type="Proteomes" id="UP000799118">
    <property type="component" value="Unassembled WGS sequence"/>
</dbReference>
<keyword evidence="2" id="KW-1185">Reference proteome</keyword>
<sequence length="175" mass="19902">MNPILLNDILVEIGSHVNPGPDLLNLSLTSRWIHSNIYPLLFRDIELRDYNNSQKIVQHLLLNPQVARTVQSLVLRPSFLQLSSEELLAREQDLARNVERLAPNLYNLRKFVWDGIEIPASSLWASLKLGCPYLKQIGANLGNEKLDPDSEVSSSISCQKQFSRLNPISCFHFLI</sequence>
<protein>
    <recommendedName>
        <fullName evidence="3">F-box domain-containing protein</fullName>
    </recommendedName>
</protein>
<proteinExistence type="predicted"/>
<dbReference type="OrthoDB" id="2847287at2759"/>